<dbReference type="Gene3D" id="1.10.287.1060">
    <property type="entry name" value="ESAT-6-like"/>
    <property type="match status" value="1"/>
</dbReference>
<accession>A0A147KIG1</accession>
<dbReference type="SUPFAM" id="SSF140453">
    <property type="entry name" value="EsxAB dimer-like"/>
    <property type="match status" value="1"/>
</dbReference>
<evidence type="ECO:0000313" key="2">
    <source>
        <dbReference type="Proteomes" id="UP000074382"/>
    </source>
</evidence>
<dbReference type="PATRIC" id="fig|665004.4.peg.1265"/>
<dbReference type="EMBL" id="LGEM01000041">
    <property type="protein sequence ID" value="KUP97068.1"/>
    <property type="molecule type" value="Genomic_DNA"/>
</dbReference>
<comment type="caution">
    <text evidence="1">The sequence shown here is derived from an EMBL/GenBank/DDBJ whole genome shotgun (WGS) entry which is preliminary data.</text>
</comment>
<protein>
    <submittedName>
        <fullName evidence="1">Uncharacterized protein</fullName>
    </submittedName>
</protein>
<dbReference type="InterPro" id="IPR036689">
    <property type="entry name" value="ESAT-6-like_sf"/>
</dbReference>
<keyword evidence="2" id="KW-1185">Reference proteome</keyword>
<sequence>MNAYVGLTQADALGSGGQQLGNEAEGLRSQLNNLIADMENDGQSLQGNALTEFRRARAELTQRFEELIAWCAANGIKLGKAQIQVTRTDDTSGEEFSGAGSGLSGLARPINF</sequence>
<organism evidence="1 2">
    <name type="scientific">Thermobifida cellulosilytica TB100</name>
    <dbReference type="NCBI Taxonomy" id="665004"/>
    <lineage>
        <taxon>Bacteria</taxon>
        <taxon>Bacillati</taxon>
        <taxon>Actinomycetota</taxon>
        <taxon>Actinomycetes</taxon>
        <taxon>Streptosporangiales</taxon>
        <taxon>Nocardiopsidaceae</taxon>
        <taxon>Thermobifida</taxon>
    </lineage>
</organism>
<dbReference type="RefSeq" id="WP_068754160.1">
    <property type="nucleotide sequence ID" value="NZ_KQ950180.1"/>
</dbReference>
<proteinExistence type="predicted"/>
<dbReference type="OrthoDB" id="3429111at2"/>
<name>A0A147KIG1_THECS</name>
<gene>
    <name evidence="1" type="ORF">AC529_08825</name>
</gene>
<dbReference type="Proteomes" id="UP000074382">
    <property type="component" value="Unassembled WGS sequence"/>
</dbReference>
<dbReference type="AlphaFoldDB" id="A0A147KIG1"/>
<evidence type="ECO:0000313" key="1">
    <source>
        <dbReference type="EMBL" id="KUP97068.1"/>
    </source>
</evidence>
<dbReference type="STRING" id="665004.AC529_08825"/>
<reference evidence="2" key="1">
    <citation type="journal article" date="2017" name="Acta Aliment.">
        <title>Plant polysaccharide degrading enzyme system of Thermpbifida cellulosilytica TB100 revealed by de novo genome project data.</title>
        <authorList>
            <person name="Toth A."/>
            <person name="Baka E."/>
            <person name="Luzics S."/>
            <person name="Bata-Vidacs I."/>
            <person name="Nagy I."/>
            <person name="Balint B."/>
            <person name="Herceg R."/>
            <person name="Olasz F."/>
            <person name="Wilk T."/>
            <person name="Nagy T."/>
            <person name="Kriszt B."/>
            <person name="Nagy I."/>
            <person name="Kukolya J."/>
        </authorList>
    </citation>
    <scope>NUCLEOTIDE SEQUENCE [LARGE SCALE GENOMIC DNA]</scope>
    <source>
        <strain evidence="2">TB100</strain>
    </source>
</reference>